<dbReference type="PANTHER" id="PTHR30250:SF10">
    <property type="entry name" value="LIPOPOLYSACCHARIDE BIOSYNTHESIS PROTEIN WZXC"/>
    <property type="match status" value="1"/>
</dbReference>
<comment type="caution">
    <text evidence="8">The sequence shown here is derived from an EMBL/GenBank/DDBJ whole genome shotgun (WGS) entry which is preliminary data.</text>
</comment>
<feature type="transmembrane region" description="Helical" evidence="7">
    <location>
        <begin position="441"/>
        <end position="458"/>
    </location>
</feature>
<dbReference type="EMBL" id="PXOH01000003">
    <property type="protein sequence ID" value="PSF38674.1"/>
    <property type="molecule type" value="Genomic_DNA"/>
</dbReference>
<evidence type="ECO:0000256" key="1">
    <source>
        <dbReference type="ARBA" id="ARBA00004651"/>
    </source>
</evidence>
<reference evidence="8 9" key="1">
    <citation type="submission" date="2018-03" db="EMBL/GenBank/DDBJ databases">
        <title>The ancient ancestry and fast evolution of plastids.</title>
        <authorList>
            <person name="Moore K.R."/>
            <person name="Magnabosco C."/>
            <person name="Momper L."/>
            <person name="Gold D.A."/>
            <person name="Bosak T."/>
            <person name="Fournier G.P."/>
        </authorList>
    </citation>
    <scope>NUCLEOTIDE SEQUENCE [LARGE SCALE GENOMIC DNA]</scope>
    <source>
        <strain evidence="8 9">CCALA 016</strain>
    </source>
</reference>
<dbReference type="PANTHER" id="PTHR30250">
    <property type="entry name" value="PST FAMILY PREDICTED COLANIC ACID TRANSPORTER"/>
    <property type="match status" value="1"/>
</dbReference>
<keyword evidence="5 7" id="KW-1133">Transmembrane helix</keyword>
<keyword evidence="4 7" id="KW-0812">Transmembrane</keyword>
<keyword evidence="6 7" id="KW-0472">Membrane</keyword>
<feature type="transmembrane region" description="Helical" evidence="7">
    <location>
        <begin position="464"/>
        <end position="485"/>
    </location>
</feature>
<reference evidence="8 9" key="2">
    <citation type="submission" date="2018-03" db="EMBL/GenBank/DDBJ databases">
        <authorList>
            <person name="Keele B.F."/>
        </authorList>
    </citation>
    <scope>NUCLEOTIDE SEQUENCE [LARGE SCALE GENOMIC DNA]</scope>
    <source>
        <strain evidence="8 9">CCALA 016</strain>
    </source>
</reference>
<sequence length="509" mass="57101">MSEISEQNTSHFEQYFCTKKIKENLKTRSIRGGTITILQQLAKLMLQIGSTMILARMLTPEDYGLVGMVKATTGFIELFRNLGLNTATIQREEINHHQVSTLFWINLGVSMVSAVVTIALAPVIAWFFGETRLVSITLALSVCFIFSGIGSQHAALMSRQMRYRSLAVLDLIAQVISLGVGIIAAWFGAKYWALILITITNSIILAFGFWLQCGWRPGLPHWNLEVKAMLLFGGGLTSTNVINYLTRNFDNILIGKYWGAQELGLYSRAYQLLMMPLLSINAPLRVVAVNTLSRLVDSPQRYRQTYLRMLEKIIMVTMPFVAFLVVTADWMVLILLGPKWSAVSDIFRWFSFSAFVQPIEYTTGWLLISQGRTWEMFRFWLFTGGITVAAFIGGLPWKSSGVAAAYSITGLLINTPLQYWFIGRSGPIRMGDFYRTSRPSLFATGCVFLVLFAFRQEVTISNPLFGLVIAFILSVGTALLAFAVLPSGRLALQDWRNVLTLIIKKQPKN</sequence>
<dbReference type="InterPro" id="IPR050833">
    <property type="entry name" value="Poly_Biosynth_Transport"/>
</dbReference>
<evidence type="ECO:0000256" key="5">
    <source>
        <dbReference type="ARBA" id="ARBA00022989"/>
    </source>
</evidence>
<name>A0A2T1M1S8_9CHRO</name>
<dbReference type="RefSeq" id="WP_106455596.1">
    <property type="nucleotide sequence ID" value="NZ_PXOH01000003.1"/>
</dbReference>
<dbReference type="OrthoDB" id="9770347at2"/>
<proteinExistence type="inferred from homology"/>
<evidence type="ECO:0000256" key="7">
    <source>
        <dbReference type="SAM" id="Phobius"/>
    </source>
</evidence>
<feature type="transmembrane region" description="Helical" evidence="7">
    <location>
        <begin position="134"/>
        <end position="156"/>
    </location>
</feature>
<evidence type="ECO:0000313" key="9">
    <source>
        <dbReference type="Proteomes" id="UP000239001"/>
    </source>
</evidence>
<evidence type="ECO:0000256" key="3">
    <source>
        <dbReference type="ARBA" id="ARBA00022475"/>
    </source>
</evidence>
<feature type="transmembrane region" description="Helical" evidence="7">
    <location>
        <begin position="379"/>
        <end position="397"/>
    </location>
</feature>
<organism evidence="8 9">
    <name type="scientific">Aphanothece hegewaldii CCALA 016</name>
    <dbReference type="NCBI Taxonomy" id="2107694"/>
    <lineage>
        <taxon>Bacteria</taxon>
        <taxon>Bacillati</taxon>
        <taxon>Cyanobacteriota</taxon>
        <taxon>Cyanophyceae</taxon>
        <taxon>Oscillatoriophycideae</taxon>
        <taxon>Chroococcales</taxon>
        <taxon>Aphanothecaceae</taxon>
        <taxon>Aphanothece</taxon>
    </lineage>
</organism>
<accession>A0A2T1M1S8</accession>
<feature type="transmembrane region" description="Helical" evidence="7">
    <location>
        <begin position="101"/>
        <end position="128"/>
    </location>
</feature>
<feature type="transmembrane region" description="Helical" evidence="7">
    <location>
        <begin position="403"/>
        <end position="421"/>
    </location>
</feature>
<evidence type="ECO:0000256" key="6">
    <source>
        <dbReference type="ARBA" id="ARBA00023136"/>
    </source>
</evidence>
<feature type="transmembrane region" description="Helical" evidence="7">
    <location>
        <begin position="346"/>
        <end position="367"/>
    </location>
</feature>
<evidence type="ECO:0000256" key="2">
    <source>
        <dbReference type="ARBA" id="ARBA00007430"/>
    </source>
</evidence>
<dbReference type="Proteomes" id="UP000239001">
    <property type="component" value="Unassembled WGS sequence"/>
</dbReference>
<dbReference type="AlphaFoldDB" id="A0A2T1M1S8"/>
<evidence type="ECO:0000313" key="8">
    <source>
        <dbReference type="EMBL" id="PSF38674.1"/>
    </source>
</evidence>
<comment type="subcellular location">
    <subcellularLocation>
        <location evidence="1">Cell membrane</location>
        <topology evidence="1">Multi-pass membrane protein</topology>
    </subcellularLocation>
</comment>
<dbReference type="Pfam" id="PF13440">
    <property type="entry name" value="Polysacc_synt_3"/>
    <property type="match status" value="1"/>
</dbReference>
<gene>
    <name evidence="8" type="ORF">C7H19_03975</name>
</gene>
<keyword evidence="3" id="KW-1003">Cell membrane</keyword>
<dbReference type="CDD" id="cd13127">
    <property type="entry name" value="MATE_tuaB_like"/>
    <property type="match status" value="1"/>
</dbReference>
<protein>
    <submittedName>
        <fullName evidence="8">Lipopolysaccharide biosynthesis protein</fullName>
    </submittedName>
</protein>
<evidence type="ECO:0000256" key="4">
    <source>
        <dbReference type="ARBA" id="ARBA00022692"/>
    </source>
</evidence>
<dbReference type="GO" id="GO:0005886">
    <property type="term" value="C:plasma membrane"/>
    <property type="evidence" value="ECO:0007669"/>
    <property type="project" value="UniProtKB-SubCell"/>
</dbReference>
<keyword evidence="9" id="KW-1185">Reference proteome</keyword>
<feature type="transmembrane region" description="Helical" evidence="7">
    <location>
        <begin position="193"/>
        <end position="212"/>
    </location>
</feature>
<comment type="similarity">
    <text evidence="2">Belongs to the polysaccharide synthase family.</text>
</comment>
<feature type="transmembrane region" description="Helical" evidence="7">
    <location>
        <begin position="168"/>
        <end position="187"/>
    </location>
</feature>
<feature type="transmembrane region" description="Helical" evidence="7">
    <location>
        <begin position="313"/>
        <end position="334"/>
    </location>
</feature>